<dbReference type="PANTHER" id="PTHR32301">
    <property type="entry name" value="COUNTIN RECEPTOR CNR3-RELATED"/>
    <property type="match status" value="1"/>
</dbReference>
<organism evidence="1 2">
    <name type="scientific">Tamilnaduibacter salinus</name>
    <dbReference type="NCBI Taxonomy" id="1484056"/>
    <lineage>
        <taxon>Bacteria</taxon>
        <taxon>Pseudomonadati</taxon>
        <taxon>Pseudomonadota</taxon>
        <taxon>Gammaproteobacteria</taxon>
        <taxon>Pseudomonadales</taxon>
        <taxon>Marinobacteraceae</taxon>
        <taxon>Tamilnaduibacter</taxon>
    </lineage>
</organism>
<proteinExistence type="predicted"/>
<evidence type="ECO:0008006" key="3">
    <source>
        <dbReference type="Google" id="ProtNLM"/>
    </source>
</evidence>
<dbReference type="Pfam" id="PF03567">
    <property type="entry name" value="Sulfotransfer_2"/>
    <property type="match status" value="1"/>
</dbReference>
<reference evidence="1 2" key="1">
    <citation type="submission" date="2017-07" db="EMBL/GenBank/DDBJ databases">
        <title>Tamlnaduibacter salinus (Mi-7) genome sequencing.</title>
        <authorList>
            <person name="Verma A."/>
            <person name="Krishnamurthi S."/>
        </authorList>
    </citation>
    <scope>NUCLEOTIDE SEQUENCE [LARGE SCALE GENOMIC DNA]</scope>
    <source>
        <strain evidence="1 2">Mi-7</strain>
    </source>
</reference>
<sequence length="190" mass="22257">MPDEELEKYGFISAHIGYDLAKSLSDNVFTVLRNPFDRVVSLYYYWRSVEGDRGGPVIAKESRNFEEFLEVKKAPVIVDIFNAQTWQLAHGHEGYTRKKLRGAYTEDQLLQKAKENLEQLSVVGVQDNLGLFLQRINQKFGWNVNEILESNRNKERPKIDDVPVRTKRKIYDLVYLDLELYFFAQKLADY</sequence>
<comment type="caution">
    <text evidence="1">The sequence shown here is derived from an EMBL/GenBank/DDBJ whole genome shotgun (WGS) entry which is preliminary data.</text>
</comment>
<evidence type="ECO:0000313" key="2">
    <source>
        <dbReference type="Proteomes" id="UP000218332"/>
    </source>
</evidence>
<keyword evidence="2" id="KW-1185">Reference proteome</keyword>
<gene>
    <name evidence="1" type="ORF">CF392_13110</name>
</gene>
<dbReference type="Gene3D" id="3.40.50.300">
    <property type="entry name" value="P-loop containing nucleotide triphosphate hydrolases"/>
    <property type="match status" value="1"/>
</dbReference>
<dbReference type="AlphaFoldDB" id="A0A2A2I1X9"/>
<evidence type="ECO:0000313" key="1">
    <source>
        <dbReference type="EMBL" id="PAV25003.1"/>
    </source>
</evidence>
<dbReference type="EMBL" id="NMPM01000084">
    <property type="protein sequence ID" value="PAV25003.1"/>
    <property type="molecule type" value="Genomic_DNA"/>
</dbReference>
<dbReference type="PANTHER" id="PTHR32301:SF6">
    <property type="entry name" value="GOLVESIN-RELATED"/>
    <property type="match status" value="1"/>
</dbReference>
<dbReference type="GO" id="GO:0008146">
    <property type="term" value="F:sulfotransferase activity"/>
    <property type="evidence" value="ECO:0007669"/>
    <property type="project" value="InterPro"/>
</dbReference>
<dbReference type="Proteomes" id="UP000218332">
    <property type="component" value="Unassembled WGS sequence"/>
</dbReference>
<dbReference type="InterPro" id="IPR005331">
    <property type="entry name" value="Sulfotransferase"/>
</dbReference>
<name>A0A2A2I1X9_9GAMM</name>
<dbReference type="InterPro" id="IPR053259">
    <property type="entry name" value="Golvesin-related_Golgi"/>
</dbReference>
<dbReference type="GO" id="GO:0016020">
    <property type="term" value="C:membrane"/>
    <property type="evidence" value="ECO:0007669"/>
    <property type="project" value="InterPro"/>
</dbReference>
<accession>A0A2A2I1X9</accession>
<protein>
    <recommendedName>
        <fullName evidence="3">Sulfotransferase family protein</fullName>
    </recommendedName>
</protein>
<dbReference type="InterPro" id="IPR027417">
    <property type="entry name" value="P-loop_NTPase"/>
</dbReference>